<name>A0A067Q0Q3_9AGAM</name>
<protein>
    <submittedName>
        <fullName evidence="1">Uncharacterized protein</fullName>
    </submittedName>
</protein>
<dbReference type="Proteomes" id="UP000027265">
    <property type="component" value="Unassembled WGS sequence"/>
</dbReference>
<dbReference type="AlphaFoldDB" id="A0A067Q0Q3"/>
<evidence type="ECO:0000313" key="1">
    <source>
        <dbReference type="EMBL" id="KDQ57067.1"/>
    </source>
</evidence>
<dbReference type="HOGENOM" id="CLU_047450_0_0_1"/>
<dbReference type="Gene3D" id="3.80.10.10">
    <property type="entry name" value="Ribonuclease Inhibitor"/>
    <property type="match status" value="1"/>
</dbReference>
<sequence>MAFGACGESLLHVEVISGGMDESTCDAEVSGLKKQMQTLCFEQSDSRCGAMHTEPTIPPIHRLPPELLTEVFVNCLDDEGFPQPFLLYAVCRHWWNVTLGAPGLWSRIYLAPNFPSDERLALIRAHLQILLTRSTGAPLSLHIDWSKCTSASILDLFLPHVHRFRHVTLSNPTLDDMAPLIRVIAHHSPMLESFAIPSYSREDIPPKATLSDIKAFRAPNLRELTLAGCWHPSTLPFPFSHLTHLRLGDTEEDNQAQLSLTSCIEILQQCVELRHCWLYIDDTDNSLPVPTIGTKPIVLPELHFLFLDSSHRDYLLLERLVAPKLVGFSYGPPYVSESDNCPLTLYAIETCLNQSHCTLESLALDLWLVPFNDIISLLHLLPSLTSLHLDLYYEDDAWTPGEELFHALWGPHMTCEGILFVLPRLRKLSINTFSFSGSSNFSILQDSFADMIASRCSLPPSEFEEPDDPQPSTSLTHVAITSEAVSAECCEYLRSRLSRHIAAGLQLDLPSI</sequence>
<proteinExistence type="predicted"/>
<dbReference type="OrthoDB" id="2884925at2759"/>
<accession>A0A067Q0Q3</accession>
<dbReference type="InParanoid" id="A0A067Q0Q3"/>
<evidence type="ECO:0000313" key="2">
    <source>
        <dbReference type="Proteomes" id="UP000027265"/>
    </source>
</evidence>
<reference evidence="2" key="1">
    <citation type="journal article" date="2014" name="Proc. Natl. Acad. Sci. U.S.A.">
        <title>Extensive sampling of basidiomycete genomes demonstrates inadequacy of the white-rot/brown-rot paradigm for wood decay fungi.</title>
        <authorList>
            <person name="Riley R."/>
            <person name="Salamov A.A."/>
            <person name="Brown D.W."/>
            <person name="Nagy L.G."/>
            <person name="Floudas D."/>
            <person name="Held B.W."/>
            <person name="Levasseur A."/>
            <person name="Lombard V."/>
            <person name="Morin E."/>
            <person name="Otillar R."/>
            <person name="Lindquist E.A."/>
            <person name="Sun H."/>
            <person name="LaButti K.M."/>
            <person name="Schmutz J."/>
            <person name="Jabbour D."/>
            <person name="Luo H."/>
            <person name="Baker S.E."/>
            <person name="Pisabarro A.G."/>
            <person name="Walton J.D."/>
            <person name="Blanchette R.A."/>
            <person name="Henrissat B."/>
            <person name="Martin F."/>
            <person name="Cullen D."/>
            <person name="Hibbett D.S."/>
            <person name="Grigoriev I.V."/>
        </authorList>
    </citation>
    <scope>NUCLEOTIDE SEQUENCE [LARGE SCALE GENOMIC DNA]</scope>
    <source>
        <strain evidence="2">MUCL 33604</strain>
    </source>
</reference>
<dbReference type="PANTHER" id="PTHR38926:SF5">
    <property type="entry name" value="F-BOX AND LEUCINE-RICH REPEAT PROTEIN 6"/>
    <property type="match status" value="1"/>
</dbReference>
<dbReference type="PANTHER" id="PTHR38926">
    <property type="entry name" value="F-BOX DOMAIN CONTAINING PROTEIN, EXPRESSED"/>
    <property type="match status" value="1"/>
</dbReference>
<organism evidence="1 2">
    <name type="scientific">Jaapia argillacea MUCL 33604</name>
    <dbReference type="NCBI Taxonomy" id="933084"/>
    <lineage>
        <taxon>Eukaryota</taxon>
        <taxon>Fungi</taxon>
        <taxon>Dikarya</taxon>
        <taxon>Basidiomycota</taxon>
        <taxon>Agaricomycotina</taxon>
        <taxon>Agaricomycetes</taxon>
        <taxon>Agaricomycetidae</taxon>
        <taxon>Jaapiales</taxon>
        <taxon>Jaapiaceae</taxon>
        <taxon>Jaapia</taxon>
    </lineage>
</organism>
<dbReference type="InterPro" id="IPR032675">
    <property type="entry name" value="LRR_dom_sf"/>
</dbReference>
<dbReference type="EMBL" id="KL197720">
    <property type="protein sequence ID" value="KDQ57067.1"/>
    <property type="molecule type" value="Genomic_DNA"/>
</dbReference>
<dbReference type="SUPFAM" id="SSF52047">
    <property type="entry name" value="RNI-like"/>
    <property type="match status" value="1"/>
</dbReference>
<gene>
    <name evidence="1" type="ORF">JAAARDRAFT_194250</name>
</gene>
<keyword evidence="2" id="KW-1185">Reference proteome</keyword>